<dbReference type="FunFam" id="3.40.50.2020:FF:000001">
    <property type="entry name" value="Ribose-phosphate pyrophosphokinase"/>
    <property type="match status" value="1"/>
</dbReference>
<dbReference type="NCBIfam" id="TIGR01251">
    <property type="entry name" value="ribP_PPkin"/>
    <property type="match status" value="1"/>
</dbReference>
<dbReference type="InterPro" id="IPR000836">
    <property type="entry name" value="PRTase_dom"/>
</dbReference>
<keyword evidence="11" id="KW-0067">ATP-binding</keyword>
<evidence type="ECO:0000259" key="14">
    <source>
        <dbReference type="Pfam" id="PF13793"/>
    </source>
</evidence>
<dbReference type="InterPro" id="IPR029099">
    <property type="entry name" value="Pribosyltran_N"/>
</dbReference>
<dbReference type="FunFam" id="3.40.50.2020:FF:000005">
    <property type="entry name" value="Ribose-phosphate pyrophosphokinase 1"/>
    <property type="match status" value="1"/>
</dbReference>
<dbReference type="AlphaFoldDB" id="A0A4V4NFE2"/>
<evidence type="ECO:0000313" key="15">
    <source>
        <dbReference type="EMBL" id="TID20378.1"/>
    </source>
</evidence>
<evidence type="ECO:0000256" key="5">
    <source>
        <dbReference type="ARBA" id="ARBA00022490"/>
    </source>
</evidence>
<dbReference type="PROSITE" id="PS00114">
    <property type="entry name" value="PRPP_SYNTHASE"/>
    <property type="match status" value="1"/>
</dbReference>
<dbReference type="OrthoDB" id="413572at2759"/>
<sequence>MDQREDNMSTHKTKNNIKILAANSHPELAELICAKLKLPLSNIEAIKFENNETAIKVADSVRDEDVYIIQTGCGGREKLNDYLMELLLMIHACTQASARSITAVIPNFPYARQDRKDKSRVPISAKLVANLLQTAGCNHVITMDLHASQIQGFFSIPVDNLYAEPNVLKWIKDNYKDTDDVMMVSPDAGGAKRVASLADKLDTQFALIHKERAKANEVSRMVLVGDVRNKSCILVDDMADTCGTLCKASDILLAEGAKEVIAIVTHGIFSGNAIERLNNSSLKKIICTNSMPLSEQVKECSILEILDIGPTLAEAIRRLHNGESISYLFNNVVV</sequence>
<dbReference type="SUPFAM" id="SSF53271">
    <property type="entry name" value="PRTase-like"/>
    <property type="match status" value="1"/>
</dbReference>
<dbReference type="InterPro" id="IPR005946">
    <property type="entry name" value="Rib-P_diPkinase"/>
</dbReference>
<dbReference type="Gene3D" id="3.40.50.2020">
    <property type="match status" value="2"/>
</dbReference>
<dbReference type="PANTHER" id="PTHR10210:SF32">
    <property type="entry name" value="RIBOSE-PHOSPHATE PYROPHOSPHOKINASE 2"/>
    <property type="match status" value="1"/>
</dbReference>
<name>A0A4V4NFE2_9ASCO</name>
<dbReference type="Proteomes" id="UP000307173">
    <property type="component" value="Unassembled WGS sequence"/>
</dbReference>
<reference evidence="15 16" key="1">
    <citation type="journal article" date="2019" name="Front. Genet.">
        <title>Whole-Genome Sequencing of the Opportunistic Yeast Pathogen Candida inconspicua Uncovers Its Hybrid Origin.</title>
        <authorList>
            <person name="Mixao V."/>
            <person name="Hansen A.P."/>
            <person name="Saus E."/>
            <person name="Boekhout T."/>
            <person name="Lass-Florl C."/>
            <person name="Gabaldon T."/>
        </authorList>
    </citation>
    <scope>NUCLEOTIDE SEQUENCE [LARGE SCALE GENOMIC DNA]</scope>
    <source>
        <strain evidence="15 16">CBS 180</strain>
    </source>
</reference>
<dbReference type="InterPro" id="IPR000842">
    <property type="entry name" value="PRib_PP_synth_CS"/>
</dbReference>
<evidence type="ECO:0000256" key="4">
    <source>
        <dbReference type="ARBA" id="ARBA00013247"/>
    </source>
</evidence>
<evidence type="ECO:0000256" key="3">
    <source>
        <dbReference type="ARBA" id="ARBA00006478"/>
    </source>
</evidence>
<comment type="caution">
    <text evidence="15">The sequence shown here is derived from an EMBL/GenBank/DDBJ whole genome shotgun (WGS) entry which is preliminary data.</text>
</comment>
<evidence type="ECO:0000256" key="1">
    <source>
        <dbReference type="ARBA" id="ARBA00001946"/>
    </source>
</evidence>
<organism evidence="15 16">
    <name type="scientific">Pichia inconspicua</name>
    <dbReference type="NCBI Taxonomy" id="52247"/>
    <lineage>
        <taxon>Eukaryota</taxon>
        <taxon>Fungi</taxon>
        <taxon>Dikarya</taxon>
        <taxon>Ascomycota</taxon>
        <taxon>Saccharomycotina</taxon>
        <taxon>Pichiomycetes</taxon>
        <taxon>Pichiales</taxon>
        <taxon>Pichiaceae</taxon>
        <taxon>Pichia</taxon>
    </lineage>
</organism>
<keyword evidence="16" id="KW-1185">Reference proteome</keyword>
<protein>
    <recommendedName>
        <fullName evidence="4">ribose-phosphate diphosphokinase</fullName>
        <ecNumber evidence="4">2.7.6.1</ecNumber>
    </recommendedName>
</protein>
<evidence type="ECO:0000256" key="2">
    <source>
        <dbReference type="ARBA" id="ARBA00004996"/>
    </source>
</evidence>
<dbReference type="GO" id="GO:0005524">
    <property type="term" value="F:ATP binding"/>
    <property type="evidence" value="ECO:0007669"/>
    <property type="project" value="UniProtKB-KW"/>
</dbReference>
<keyword evidence="9" id="KW-0547">Nucleotide-binding</keyword>
<dbReference type="STRING" id="52247.A0A4V4NFE2"/>
<keyword evidence="5" id="KW-0963">Cytoplasm</keyword>
<dbReference type="GO" id="GO:0009156">
    <property type="term" value="P:ribonucleoside monophosphate biosynthetic process"/>
    <property type="evidence" value="ECO:0007669"/>
    <property type="project" value="InterPro"/>
</dbReference>
<dbReference type="NCBIfam" id="NF002320">
    <property type="entry name" value="PRK01259.1"/>
    <property type="match status" value="1"/>
</dbReference>
<keyword evidence="8" id="KW-0545">Nucleotide biosynthesis</keyword>
<accession>A0A4V4NFE2</accession>
<feature type="domain" description="Ribose-phosphate pyrophosphokinase N-terminal" evidence="14">
    <location>
        <begin position="17"/>
        <end position="136"/>
    </location>
</feature>
<evidence type="ECO:0000256" key="7">
    <source>
        <dbReference type="ARBA" id="ARBA00022723"/>
    </source>
</evidence>
<comment type="cofactor">
    <cofactor evidence="1">
        <name>Mg(2+)</name>
        <dbReference type="ChEBI" id="CHEBI:18420"/>
    </cofactor>
</comment>
<keyword evidence="10" id="KW-0418">Kinase</keyword>
<dbReference type="SMART" id="SM01400">
    <property type="entry name" value="Pribosyltran_N"/>
    <property type="match status" value="1"/>
</dbReference>
<dbReference type="GO" id="GO:0005737">
    <property type="term" value="C:cytoplasm"/>
    <property type="evidence" value="ECO:0007669"/>
    <property type="project" value="TreeGrafter"/>
</dbReference>
<dbReference type="Pfam" id="PF13793">
    <property type="entry name" value="Pribosyltran_N"/>
    <property type="match status" value="1"/>
</dbReference>
<dbReference type="GO" id="GO:0002189">
    <property type="term" value="C:ribose phosphate diphosphokinase complex"/>
    <property type="evidence" value="ECO:0007669"/>
    <property type="project" value="TreeGrafter"/>
</dbReference>
<comment type="catalytic activity">
    <reaction evidence="13">
        <text>D-ribose 5-phosphate + ATP = 5-phospho-alpha-D-ribose 1-diphosphate + AMP + H(+)</text>
        <dbReference type="Rhea" id="RHEA:15609"/>
        <dbReference type="ChEBI" id="CHEBI:15378"/>
        <dbReference type="ChEBI" id="CHEBI:30616"/>
        <dbReference type="ChEBI" id="CHEBI:58017"/>
        <dbReference type="ChEBI" id="CHEBI:78346"/>
        <dbReference type="ChEBI" id="CHEBI:456215"/>
        <dbReference type="EC" id="2.7.6.1"/>
    </reaction>
</comment>
<evidence type="ECO:0000256" key="6">
    <source>
        <dbReference type="ARBA" id="ARBA00022679"/>
    </source>
</evidence>
<dbReference type="GO" id="GO:0006164">
    <property type="term" value="P:purine nucleotide biosynthetic process"/>
    <property type="evidence" value="ECO:0007669"/>
    <property type="project" value="TreeGrafter"/>
</dbReference>
<dbReference type="EC" id="2.7.6.1" evidence="4"/>
<evidence type="ECO:0000256" key="8">
    <source>
        <dbReference type="ARBA" id="ARBA00022727"/>
    </source>
</evidence>
<dbReference type="InterPro" id="IPR029057">
    <property type="entry name" value="PRTase-like"/>
</dbReference>
<evidence type="ECO:0000256" key="12">
    <source>
        <dbReference type="ARBA" id="ARBA00022842"/>
    </source>
</evidence>
<dbReference type="GO" id="GO:0006015">
    <property type="term" value="P:5-phosphoribose 1-diphosphate biosynthetic process"/>
    <property type="evidence" value="ECO:0007669"/>
    <property type="project" value="TreeGrafter"/>
</dbReference>
<gene>
    <name evidence="15" type="ORF">CANINC_003623</name>
</gene>
<evidence type="ECO:0000256" key="13">
    <source>
        <dbReference type="ARBA" id="ARBA00049535"/>
    </source>
</evidence>
<keyword evidence="6" id="KW-0808">Transferase</keyword>
<dbReference type="EMBL" id="SELW01000580">
    <property type="protein sequence ID" value="TID20378.1"/>
    <property type="molecule type" value="Genomic_DNA"/>
</dbReference>
<evidence type="ECO:0000256" key="10">
    <source>
        <dbReference type="ARBA" id="ARBA00022777"/>
    </source>
</evidence>
<dbReference type="GO" id="GO:0016301">
    <property type="term" value="F:kinase activity"/>
    <property type="evidence" value="ECO:0007669"/>
    <property type="project" value="UniProtKB-KW"/>
</dbReference>
<dbReference type="GO" id="GO:0000287">
    <property type="term" value="F:magnesium ion binding"/>
    <property type="evidence" value="ECO:0007669"/>
    <property type="project" value="InterPro"/>
</dbReference>
<proteinExistence type="inferred from homology"/>
<keyword evidence="7" id="KW-0479">Metal-binding</keyword>
<evidence type="ECO:0000256" key="11">
    <source>
        <dbReference type="ARBA" id="ARBA00022840"/>
    </source>
</evidence>
<dbReference type="CDD" id="cd06223">
    <property type="entry name" value="PRTases_typeI"/>
    <property type="match status" value="1"/>
</dbReference>
<keyword evidence="12" id="KW-0460">Magnesium</keyword>
<dbReference type="PANTHER" id="PTHR10210">
    <property type="entry name" value="RIBOSE-PHOSPHATE DIPHOSPHOKINASE FAMILY MEMBER"/>
    <property type="match status" value="1"/>
</dbReference>
<dbReference type="GO" id="GO:0004749">
    <property type="term" value="F:ribose phosphate diphosphokinase activity"/>
    <property type="evidence" value="ECO:0007669"/>
    <property type="project" value="UniProtKB-EC"/>
</dbReference>
<evidence type="ECO:0000256" key="9">
    <source>
        <dbReference type="ARBA" id="ARBA00022741"/>
    </source>
</evidence>
<dbReference type="Pfam" id="PF14572">
    <property type="entry name" value="Pribosyl_synth"/>
    <property type="match status" value="1"/>
</dbReference>
<comment type="similarity">
    <text evidence="3">Belongs to the ribose-phosphate pyrophosphokinase family.</text>
</comment>
<comment type="pathway">
    <text evidence="2">Metabolic intermediate biosynthesis; 5-phospho-alpha-D-ribose 1-diphosphate biosynthesis; 5-phospho-alpha-D-ribose 1-diphosphate from D-ribose 5-phosphate (route I): step 1/1.</text>
</comment>
<evidence type="ECO:0000313" key="16">
    <source>
        <dbReference type="Proteomes" id="UP000307173"/>
    </source>
</evidence>